<dbReference type="RefSeq" id="WP_312563654.1">
    <property type="nucleotide sequence ID" value="NZ_JAVSKO010000007.1"/>
</dbReference>
<name>A0AAJ2N0H2_STEMA</name>
<dbReference type="AlphaFoldDB" id="A0AAJ2N0H2"/>
<organism evidence="1 2">
    <name type="scientific">Stenotrophomonas maltophilia</name>
    <name type="common">Pseudomonas maltophilia</name>
    <name type="synonym">Xanthomonas maltophilia</name>
    <dbReference type="NCBI Taxonomy" id="40324"/>
    <lineage>
        <taxon>Bacteria</taxon>
        <taxon>Pseudomonadati</taxon>
        <taxon>Pseudomonadota</taxon>
        <taxon>Gammaproteobacteria</taxon>
        <taxon>Lysobacterales</taxon>
        <taxon>Lysobacteraceae</taxon>
        <taxon>Stenotrophomonas</taxon>
        <taxon>Stenotrophomonas maltophilia group</taxon>
    </lineage>
</organism>
<sequence>MSSGKFTLFRHDGHGNVVPCADVTYRIRDVLHGFAVVASGTTNAHGDTDLVTLPECVQTPAPPALPNWRRGWPNLGAGPAGLKLPWPRRNVPDAAAGAGQGARLPQSEHRYQLQVRDDASGEWTDPLLHPDCHEPAQLGPWSEDPHADASLRPALQVRRLRLRPFHQLQLQRQSPPTPVAEAGFVGYRRDRDGTEVVALDVHGRPVRGVTDRQGMTPRLFCEQDLRLVFTLPGSRSELRSALSEPRVVGQPRLVPVVPVKMHAVVSGPGEGATLELAGKISAPALLNVADEELLLLTPEVWEEFREVARSIEGSLSAVPRARWQLEEALAGRSLEAVAQAEKNLGMAEDRAAAMLNRTFARKADLVEVITFESYSRKGDGQPQQEVGLRRNYLPRFKYDEFKGRRVMGVPTHVDVGMSTRAGDSTMSVGSAARQKGPAFQNFDSRKFMESLMTIKAQIGRSVKAPNIQFDLIELGGNQFSELVRASETYSVETSAQWLRFVAGAGASAQAEWDPLHRKASAKVEASAHYKLALFEAKAVHTWSIPSRTGWMQRYGDIDLGAIVFQMSLELHGFAGVKRALMGAAGVSIDRGTVKVEAQPRDRDDSFVPSFDIVRGMPRADMGDPPGEDGRPSRRVVMAAVGEKPPETLNGMQVNAEAFVGIEAVLTPAGELQWLPPQQGTPVTLAKLSLDTAASAGAGAKAQLYVYYADGRFRIKVSARLCLGIGCRGALDFVVGVEGMLEFAKWVYYQLAHAGFRKLLFIAGEALEYLSQIVYLAFSRDGSIAEYLTGGIGEAQYRVKTMIHAIDVAENRTNLVRHINSVAASPSNGSGAWLLYATPMTRGMLLYAITRHSWMSHMQNPADVEGVLDPQLHYLPDHKKAVIRVIKGITLVSEWQVMFQHMTAGGELSGEKPGKLEGDVVRFLNYGYSLSDDLKGKVIDPINAEGDAPSGQLGNSYLEQFLAHRRRLLGSFPKGYELARLQLMDVDTLLALDGRDAPTFASLDGSYLNPLDHERRGIATASRAGVSEGTS</sequence>
<reference evidence="1" key="1">
    <citation type="submission" date="2023-07" db="EMBL/GenBank/DDBJ databases">
        <title>Comparative genomics of clinical Stenotrophomonas maltophilia isolates reveals regions of diversity which correlate with colonization and persistence in vivo.</title>
        <authorList>
            <person name="Mcdaniel M.S."/>
            <person name="Swords W.E."/>
            <person name="Sumpter N.A."/>
            <person name="Lindgren N.R."/>
            <person name="Billiot C.E."/>
        </authorList>
    </citation>
    <scope>NUCLEOTIDE SEQUENCE</scope>
    <source>
        <strain evidence="1">Ism4</strain>
    </source>
</reference>
<evidence type="ECO:0000313" key="1">
    <source>
        <dbReference type="EMBL" id="MDT3469709.1"/>
    </source>
</evidence>
<dbReference type="Proteomes" id="UP001251948">
    <property type="component" value="Unassembled WGS sequence"/>
</dbReference>
<comment type="caution">
    <text evidence="1">The sequence shown here is derived from an EMBL/GenBank/DDBJ whole genome shotgun (WGS) entry which is preliminary data.</text>
</comment>
<dbReference type="EMBL" id="JAVSKO010000007">
    <property type="protein sequence ID" value="MDT3469709.1"/>
    <property type="molecule type" value="Genomic_DNA"/>
</dbReference>
<accession>A0AAJ2N0H2</accession>
<protein>
    <submittedName>
        <fullName evidence="1">DNA repair protein</fullName>
    </submittedName>
</protein>
<evidence type="ECO:0000313" key="2">
    <source>
        <dbReference type="Proteomes" id="UP001251948"/>
    </source>
</evidence>
<gene>
    <name evidence="1" type="ORF">ROV92_17135</name>
</gene>
<proteinExistence type="predicted"/>